<reference evidence="1 2" key="1">
    <citation type="submission" date="2020-07" db="EMBL/GenBank/DDBJ databases">
        <title>A new beta-1,3-glucan-decomposing anaerobic bacterium isolated from anoxic soil subjected to biological soil disinfestation.</title>
        <authorList>
            <person name="Ueki A."/>
            <person name="Tonouchi A."/>
        </authorList>
    </citation>
    <scope>NUCLEOTIDE SEQUENCE [LARGE SCALE GENOMIC DNA]</scope>
    <source>
        <strain evidence="1 2">TW1</strain>
    </source>
</reference>
<accession>A0A6V8SJH9</accession>
<evidence type="ECO:0000313" key="2">
    <source>
        <dbReference type="Proteomes" id="UP000580568"/>
    </source>
</evidence>
<comment type="caution">
    <text evidence="1">The sequence shown here is derived from an EMBL/GenBank/DDBJ whole genome shotgun (WGS) entry which is preliminary data.</text>
</comment>
<protein>
    <submittedName>
        <fullName evidence="1">Uncharacterized protein</fullName>
    </submittedName>
</protein>
<gene>
    <name evidence="1" type="ORF">bsdtw1_03506</name>
</gene>
<sequence length="43" mass="4973">MNKFIEIIKVLYLCIGLMFFAKEVFNGDIKDNSKDLQNYGVSI</sequence>
<keyword evidence="2" id="KW-1185">Reference proteome</keyword>
<proteinExistence type="predicted"/>
<organism evidence="1 2">
    <name type="scientific">Clostridium fungisolvens</name>
    <dbReference type="NCBI Taxonomy" id="1604897"/>
    <lineage>
        <taxon>Bacteria</taxon>
        <taxon>Bacillati</taxon>
        <taxon>Bacillota</taxon>
        <taxon>Clostridia</taxon>
        <taxon>Eubacteriales</taxon>
        <taxon>Clostridiaceae</taxon>
        <taxon>Clostridium</taxon>
    </lineage>
</organism>
<dbReference type="RefSeq" id="WP_280514155.1">
    <property type="nucleotide sequence ID" value="NZ_BLZR01000001.1"/>
</dbReference>
<dbReference type="Proteomes" id="UP000580568">
    <property type="component" value="Unassembled WGS sequence"/>
</dbReference>
<dbReference type="AlphaFoldDB" id="A0A6V8SJH9"/>
<name>A0A6V8SJH9_9CLOT</name>
<dbReference type="EMBL" id="BLZR01000001">
    <property type="protein sequence ID" value="GFP77379.1"/>
    <property type="molecule type" value="Genomic_DNA"/>
</dbReference>
<evidence type="ECO:0000313" key="1">
    <source>
        <dbReference type="EMBL" id="GFP77379.1"/>
    </source>
</evidence>